<dbReference type="FunFam" id="3.30.160.20:FF:000010">
    <property type="entry name" value="Peptide chain release factor 2"/>
    <property type="match status" value="1"/>
</dbReference>
<evidence type="ECO:0000256" key="5">
    <source>
        <dbReference type="ARBA" id="ARBA00022917"/>
    </source>
</evidence>
<dbReference type="PROSITE" id="PS00745">
    <property type="entry name" value="RF_PROK_I"/>
    <property type="match status" value="1"/>
</dbReference>
<dbReference type="SMART" id="SM00937">
    <property type="entry name" value="PCRF"/>
    <property type="match status" value="1"/>
</dbReference>
<evidence type="ECO:0000313" key="10">
    <source>
        <dbReference type="Proteomes" id="UP000663499"/>
    </source>
</evidence>
<dbReference type="NCBIfam" id="TIGR00020">
    <property type="entry name" value="prfB"/>
    <property type="match status" value="1"/>
</dbReference>
<reference evidence="9" key="1">
    <citation type="submission" date="2021-03" db="EMBL/GenBank/DDBJ databases">
        <title>Alkalibacter marinus sp. nov., isolated from tidal flat sediment.</title>
        <authorList>
            <person name="Namirimu T."/>
            <person name="Yang J.-A."/>
            <person name="Yang S.-H."/>
            <person name="Kim Y.-J."/>
            <person name="Kwon K.K."/>
        </authorList>
    </citation>
    <scope>NUCLEOTIDE SEQUENCE</scope>
    <source>
        <strain evidence="9">ES005</strain>
    </source>
</reference>
<dbReference type="InterPro" id="IPR005139">
    <property type="entry name" value="PCRF"/>
</dbReference>
<dbReference type="AlphaFoldDB" id="A0A975AHU9"/>
<evidence type="ECO:0000256" key="7">
    <source>
        <dbReference type="SAM" id="Coils"/>
    </source>
</evidence>
<comment type="function">
    <text evidence="1 6">Peptide chain release factor 2 directs the termination of translation in response to the peptide chain termination codons UGA and UAA.</text>
</comment>
<feature type="domain" description="Prokaryotic-type class I peptide chain release factors" evidence="8">
    <location>
        <begin position="245"/>
        <end position="261"/>
    </location>
</feature>
<dbReference type="InterPro" id="IPR000352">
    <property type="entry name" value="Pep_chain_release_fac_I"/>
</dbReference>
<protein>
    <recommendedName>
        <fullName evidence="3 6">Peptide chain release factor 2</fullName>
        <shortName evidence="6">RF-2</shortName>
    </recommendedName>
</protein>
<keyword evidence="4 6" id="KW-0488">Methylation</keyword>
<feature type="coiled-coil region" evidence="7">
    <location>
        <begin position="60"/>
        <end position="116"/>
    </location>
</feature>
<comment type="PTM">
    <text evidence="6">Methylated by PrmC. Methylation increases the termination efficiency of RF2.</text>
</comment>
<evidence type="ECO:0000256" key="6">
    <source>
        <dbReference type="HAMAP-Rule" id="MF_00094"/>
    </source>
</evidence>
<evidence type="ECO:0000256" key="2">
    <source>
        <dbReference type="ARBA" id="ARBA00010835"/>
    </source>
</evidence>
<evidence type="ECO:0000256" key="1">
    <source>
        <dbReference type="ARBA" id="ARBA00002613"/>
    </source>
</evidence>
<dbReference type="Gene3D" id="3.30.160.20">
    <property type="match status" value="1"/>
</dbReference>
<dbReference type="KEGG" id="alka:J0B03_09350"/>
<accession>A0A975AHU9</accession>
<comment type="similarity">
    <text evidence="2 6">Belongs to the prokaryotic/mitochondrial release factor family.</text>
</comment>
<evidence type="ECO:0000256" key="3">
    <source>
        <dbReference type="ARBA" id="ARBA00019192"/>
    </source>
</evidence>
<dbReference type="Gene3D" id="3.30.70.1660">
    <property type="match status" value="1"/>
</dbReference>
<name>A0A975AHU9_9FIRM</name>
<comment type="subcellular location">
    <subcellularLocation>
        <location evidence="6">Cytoplasm</location>
    </subcellularLocation>
</comment>
<dbReference type="InterPro" id="IPR004374">
    <property type="entry name" value="PrfB"/>
</dbReference>
<dbReference type="Pfam" id="PF00472">
    <property type="entry name" value="RF-1"/>
    <property type="match status" value="1"/>
</dbReference>
<dbReference type="HAMAP" id="MF_00094">
    <property type="entry name" value="Rel_fac_2"/>
    <property type="match status" value="1"/>
</dbReference>
<keyword evidence="5 6" id="KW-0648">Protein biosynthesis</keyword>
<sequence length="374" mass="42437">MLELQEYVKQLKTIEEGLKEIGDSLDLANLEEQAEKYNKEINKEDFWNDQEKAQSVLKKLNGMKNKIQRHQEFLERLENAQALTEMLEEETDEELARELIQTVREMNKDLDSYNLEVMLSGEYDGNSAVLSLHPGAGGTESQDWASMLLRMYTRWAEKNNYKVKILDLQPGDEAGIKSATLAIEGANAYGYLKSEKGVHRLVRISPFDSSGRRHTSFASVDIAPEIDDDVEIDINADDLRIDTYRSSGAGGQHVNTTDSAIRITHIPTGVVVQCQNERSQHKNKDMAMKMLYGKLLELRLLENKEKIDDIQGEYGQIAWGNQIRSYVFHPYNMVKDHRTNAEVGNIQSVMDGDIDLFINEYLKSLSKGGEAVGK</sequence>
<proteinExistence type="inferred from homology"/>
<keyword evidence="10" id="KW-1185">Reference proteome</keyword>
<dbReference type="EMBL" id="CP071444">
    <property type="protein sequence ID" value="QSX08004.1"/>
    <property type="molecule type" value="Genomic_DNA"/>
</dbReference>
<keyword evidence="7" id="KW-0175">Coiled coil</keyword>
<feature type="modified residue" description="N5-methylglutamine" evidence="6">
    <location>
        <position position="252"/>
    </location>
</feature>
<dbReference type="PANTHER" id="PTHR43116">
    <property type="entry name" value="PEPTIDE CHAIN RELEASE FACTOR 2"/>
    <property type="match status" value="1"/>
</dbReference>
<dbReference type="SUPFAM" id="SSF75620">
    <property type="entry name" value="Release factor"/>
    <property type="match status" value="1"/>
</dbReference>
<dbReference type="Gene3D" id="1.20.58.410">
    <property type="entry name" value="Release factor"/>
    <property type="match status" value="1"/>
</dbReference>
<dbReference type="Pfam" id="PF03462">
    <property type="entry name" value="PCRF"/>
    <property type="match status" value="1"/>
</dbReference>
<evidence type="ECO:0000313" key="9">
    <source>
        <dbReference type="EMBL" id="QSX08004.1"/>
    </source>
</evidence>
<dbReference type="GO" id="GO:0005737">
    <property type="term" value="C:cytoplasm"/>
    <property type="evidence" value="ECO:0007669"/>
    <property type="project" value="UniProtKB-SubCell"/>
</dbReference>
<keyword evidence="6" id="KW-0963">Cytoplasm</keyword>
<organism evidence="9 10">
    <name type="scientific">Alkalibacter rhizosphaerae</name>
    <dbReference type="NCBI Taxonomy" id="2815577"/>
    <lineage>
        <taxon>Bacteria</taxon>
        <taxon>Bacillati</taxon>
        <taxon>Bacillota</taxon>
        <taxon>Clostridia</taxon>
        <taxon>Eubacteriales</taxon>
        <taxon>Eubacteriaceae</taxon>
        <taxon>Alkalibacter</taxon>
    </lineage>
</organism>
<evidence type="ECO:0000259" key="8">
    <source>
        <dbReference type="PROSITE" id="PS00745"/>
    </source>
</evidence>
<dbReference type="Proteomes" id="UP000663499">
    <property type="component" value="Chromosome"/>
</dbReference>
<dbReference type="InterPro" id="IPR045853">
    <property type="entry name" value="Pep_chain_release_fac_I_sf"/>
</dbReference>
<evidence type="ECO:0000256" key="4">
    <source>
        <dbReference type="ARBA" id="ARBA00022481"/>
    </source>
</evidence>
<dbReference type="RefSeq" id="WP_207299346.1">
    <property type="nucleotide sequence ID" value="NZ_CP071444.1"/>
</dbReference>
<gene>
    <name evidence="6 9" type="primary">prfB</name>
    <name evidence="9" type="ORF">J0B03_09350</name>
</gene>
<dbReference type="PANTHER" id="PTHR43116:SF3">
    <property type="entry name" value="CLASS I PEPTIDE CHAIN RELEASE FACTOR"/>
    <property type="match status" value="1"/>
</dbReference>
<dbReference type="GO" id="GO:0016149">
    <property type="term" value="F:translation release factor activity, codon specific"/>
    <property type="evidence" value="ECO:0007669"/>
    <property type="project" value="UniProtKB-UniRule"/>
</dbReference>